<dbReference type="AlphaFoldDB" id="G2I4D0"/>
<organism evidence="1 2">
    <name type="scientific">Komagataeibacter medellinensis (strain NBRC 3288 / BCRC 11682 / LMG 1693 / Kondo 51)</name>
    <name type="common">Gluconacetobacter medellinensis</name>
    <dbReference type="NCBI Taxonomy" id="634177"/>
    <lineage>
        <taxon>Bacteria</taxon>
        <taxon>Pseudomonadati</taxon>
        <taxon>Pseudomonadota</taxon>
        <taxon>Alphaproteobacteria</taxon>
        <taxon>Acetobacterales</taxon>
        <taxon>Acetobacteraceae</taxon>
        <taxon>Komagataeibacter</taxon>
    </lineage>
</organism>
<dbReference type="Pfam" id="PF12073">
    <property type="entry name" value="DUF3553"/>
    <property type="match status" value="1"/>
</dbReference>
<reference evidence="2" key="1">
    <citation type="journal article" date="2011" name="J. Bacteriol.">
        <title>Complete genome sequence of NBRC 3288, a unique cellulose-nonproducing strain of Gluconacetobacter xylinus isolated from vinegar.</title>
        <authorList>
            <person name="Ogino H."/>
            <person name="Azuma Y."/>
            <person name="Hosoyama A."/>
            <person name="Nakazawa H."/>
            <person name="Matsutani M."/>
            <person name="Hasegawa A."/>
            <person name="Otsuyama K."/>
            <person name="Matsushita K."/>
            <person name="Fujita N."/>
            <person name="Shirai M."/>
        </authorList>
    </citation>
    <scope>NUCLEOTIDE SEQUENCE [LARGE SCALE GENOMIC DNA]</scope>
    <source>
        <strain evidence="2">NBRC 3288 / BCRC 11682 / LMG 1693</strain>
    </source>
</reference>
<dbReference type="HOGENOM" id="CLU_2206561_0_0_5"/>
<evidence type="ECO:0008006" key="3">
    <source>
        <dbReference type="Google" id="ProtNLM"/>
    </source>
</evidence>
<dbReference type="EMBL" id="AP012159">
    <property type="protein sequence ID" value="BAK82977.1"/>
    <property type="molecule type" value="Genomic_DNA"/>
</dbReference>
<gene>
    <name evidence="1" type="ordered locus">GLX_05650</name>
</gene>
<dbReference type="InterPro" id="IPR021938">
    <property type="entry name" value="DUF3553"/>
</dbReference>
<dbReference type="STRING" id="634177.GLX_05650"/>
<proteinExistence type="predicted"/>
<dbReference type="Proteomes" id="UP000009044">
    <property type="component" value="Chromosome"/>
</dbReference>
<accession>G2I4D0</accession>
<name>G2I4D0_KOMMN</name>
<dbReference type="PATRIC" id="fig|634177.7.peg.671"/>
<sequence>MMRGTGQGNRHRAPDAVFLLYACSWGLIRPLPVRYAGHDPVQEPCSIMAQPPFRSFLVPGQAVSHPDHPEWGDGLVQSAIGHRVTVMFPHAGKVVIDATVVHLTELS</sequence>
<evidence type="ECO:0000313" key="1">
    <source>
        <dbReference type="EMBL" id="BAK82977.1"/>
    </source>
</evidence>
<dbReference type="KEGG" id="gxy:GLX_05650"/>
<evidence type="ECO:0000313" key="2">
    <source>
        <dbReference type="Proteomes" id="UP000009044"/>
    </source>
</evidence>
<protein>
    <recommendedName>
        <fullName evidence="3">DUF3553 domain-containing protein</fullName>
    </recommendedName>
</protein>